<comment type="caution">
    <text evidence="1">The sequence shown here is derived from an EMBL/GenBank/DDBJ whole genome shotgun (WGS) entry which is preliminary data.</text>
</comment>
<dbReference type="EMBL" id="BTRK01000005">
    <property type="protein sequence ID" value="GMR52083.1"/>
    <property type="molecule type" value="Genomic_DNA"/>
</dbReference>
<accession>A0AAN5CWA3</accession>
<gene>
    <name evidence="1" type="ORF">PMAYCL1PPCAC_22278</name>
</gene>
<proteinExistence type="predicted"/>
<organism evidence="1 2">
    <name type="scientific">Pristionchus mayeri</name>
    <dbReference type="NCBI Taxonomy" id="1317129"/>
    <lineage>
        <taxon>Eukaryota</taxon>
        <taxon>Metazoa</taxon>
        <taxon>Ecdysozoa</taxon>
        <taxon>Nematoda</taxon>
        <taxon>Chromadorea</taxon>
        <taxon>Rhabditida</taxon>
        <taxon>Rhabditina</taxon>
        <taxon>Diplogasteromorpha</taxon>
        <taxon>Diplogasteroidea</taxon>
        <taxon>Neodiplogasteridae</taxon>
        <taxon>Pristionchus</taxon>
    </lineage>
</organism>
<dbReference type="Proteomes" id="UP001328107">
    <property type="component" value="Unassembled WGS sequence"/>
</dbReference>
<dbReference type="AlphaFoldDB" id="A0AAN5CWA3"/>
<reference evidence="2" key="1">
    <citation type="submission" date="2022-10" db="EMBL/GenBank/DDBJ databases">
        <title>Genome assembly of Pristionchus species.</title>
        <authorList>
            <person name="Yoshida K."/>
            <person name="Sommer R.J."/>
        </authorList>
    </citation>
    <scope>NUCLEOTIDE SEQUENCE [LARGE SCALE GENOMIC DNA]</scope>
    <source>
        <strain evidence="2">RS5460</strain>
    </source>
</reference>
<evidence type="ECO:0000313" key="1">
    <source>
        <dbReference type="EMBL" id="GMR52083.1"/>
    </source>
</evidence>
<evidence type="ECO:0000313" key="2">
    <source>
        <dbReference type="Proteomes" id="UP001328107"/>
    </source>
</evidence>
<keyword evidence="2" id="KW-1185">Reference proteome</keyword>
<name>A0AAN5CWA3_9BILA</name>
<protein>
    <submittedName>
        <fullName evidence="1">Uncharacterized protein</fullName>
    </submittedName>
</protein>
<feature type="non-terminal residue" evidence="1">
    <location>
        <position position="1"/>
    </location>
</feature>
<sequence length="254" mass="26291">SAVATECDKCNFTADSSLVQSSCTTIGNPRLSCGGADLFKHGENSFDNVVCLYDEWYGVTCDGKVSLLGASVDVSCPFTCATTCVSEPVPSIEEASKATCLDGKEMRTCDSGDLSVEIASGNFSFSKAVCLPGEKWLAYNCDGTAKLIAGSLKAKCKPALACPALGEITPAELAARYPGAVYEKAVVTASGASCSNPAAALNIKTKESIVAMDKITLECANGEWFFVSSTGERGELSQLGITTTSVCCSSVAIV</sequence>